<dbReference type="InterPro" id="IPR003439">
    <property type="entry name" value="ABC_transporter-like_ATP-bd"/>
</dbReference>
<protein>
    <submittedName>
        <fullName evidence="4">Canalicular multispecific organic anion transporter 1</fullName>
    </submittedName>
</protein>
<dbReference type="Gene3D" id="3.40.50.300">
    <property type="entry name" value="P-loop containing nucleotide triphosphate hydrolases"/>
    <property type="match status" value="1"/>
</dbReference>
<dbReference type="PANTHER" id="PTHR24223:SF415">
    <property type="entry name" value="FI20190P1"/>
    <property type="match status" value="1"/>
</dbReference>
<dbReference type="GO" id="GO:0016020">
    <property type="term" value="C:membrane"/>
    <property type="evidence" value="ECO:0007669"/>
    <property type="project" value="TreeGrafter"/>
</dbReference>
<accession>F1LEG4</accession>
<sequence>MVGCFDHTAKCIYKRPSSACQTVKVSETGDGQRYFKFVCKKSVRRICPQNPSFSVGQRQLICLARALLRKTKVLILDEAAASVDMETDALIQKTIREQFAACTVLTIAHRLHTVIGSDRLIVLDAGQMREFASPKQLLDDRHSLFYSMAKEAGIVQ</sequence>
<dbReference type="GO" id="GO:0042626">
    <property type="term" value="F:ATPase-coupled transmembrane transporter activity"/>
    <property type="evidence" value="ECO:0007669"/>
    <property type="project" value="TreeGrafter"/>
</dbReference>
<dbReference type="EMBL" id="JI180760">
    <property type="protein sequence ID" value="ADY48518.1"/>
    <property type="molecule type" value="mRNA"/>
</dbReference>
<dbReference type="Pfam" id="PF00005">
    <property type="entry name" value="ABC_tran"/>
    <property type="match status" value="1"/>
</dbReference>
<keyword evidence="1" id="KW-0547">Nucleotide-binding</keyword>
<organism evidence="4">
    <name type="scientific">Ascaris suum</name>
    <name type="common">Pig roundworm</name>
    <name type="synonym">Ascaris lumbricoides</name>
    <dbReference type="NCBI Taxonomy" id="6253"/>
    <lineage>
        <taxon>Eukaryota</taxon>
        <taxon>Metazoa</taxon>
        <taxon>Ecdysozoa</taxon>
        <taxon>Nematoda</taxon>
        <taxon>Chromadorea</taxon>
        <taxon>Rhabditida</taxon>
        <taxon>Spirurina</taxon>
        <taxon>Ascaridomorpha</taxon>
        <taxon>Ascaridoidea</taxon>
        <taxon>Ascarididae</taxon>
        <taxon>Ascaris</taxon>
    </lineage>
</organism>
<dbReference type="GO" id="GO:0005524">
    <property type="term" value="F:ATP binding"/>
    <property type="evidence" value="ECO:0007669"/>
    <property type="project" value="UniProtKB-KW"/>
</dbReference>
<proteinExistence type="evidence at transcript level"/>
<evidence type="ECO:0000313" key="4">
    <source>
        <dbReference type="EMBL" id="ADY48518.1"/>
    </source>
</evidence>
<reference evidence="4" key="1">
    <citation type="journal article" date="2011" name="Genome Res.">
        <title>Deep small RNA sequencing from the nematode Ascaris reveals conservation, functional diversification, and novel developmental profiles.</title>
        <authorList>
            <person name="Wang J."/>
            <person name="Czech B."/>
            <person name="Crunk A."/>
            <person name="Wallace A."/>
            <person name="Mitreva M."/>
            <person name="Hannon G.J."/>
            <person name="Davis R.E."/>
        </authorList>
    </citation>
    <scope>NUCLEOTIDE SEQUENCE</scope>
</reference>
<keyword evidence="2" id="KW-0067">ATP-binding</keyword>
<dbReference type="InterPro" id="IPR050173">
    <property type="entry name" value="ABC_transporter_C-like"/>
</dbReference>
<dbReference type="PANTHER" id="PTHR24223">
    <property type="entry name" value="ATP-BINDING CASSETTE SUB-FAMILY C"/>
    <property type="match status" value="1"/>
</dbReference>
<feature type="domain" description="ABC transporter" evidence="3">
    <location>
        <begin position="48"/>
        <end position="80"/>
    </location>
</feature>
<name>F1LEG4_ASCSU</name>
<dbReference type="FunFam" id="3.40.50.300:FF:003492">
    <property type="entry name" value="AGAP012735-PA"/>
    <property type="match status" value="1"/>
</dbReference>
<dbReference type="GO" id="GO:0016887">
    <property type="term" value="F:ATP hydrolysis activity"/>
    <property type="evidence" value="ECO:0007669"/>
    <property type="project" value="InterPro"/>
</dbReference>
<dbReference type="InterPro" id="IPR027417">
    <property type="entry name" value="P-loop_NTPase"/>
</dbReference>
<evidence type="ECO:0000256" key="2">
    <source>
        <dbReference type="ARBA" id="ARBA00022840"/>
    </source>
</evidence>
<dbReference type="AlphaFoldDB" id="F1LEG4"/>
<dbReference type="SUPFAM" id="SSF52540">
    <property type="entry name" value="P-loop containing nucleoside triphosphate hydrolases"/>
    <property type="match status" value="1"/>
</dbReference>
<evidence type="ECO:0000259" key="3">
    <source>
        <dbReference type="Pfam" id="PF00005"/>
    </source>
</evidence>
<evidence type="ECO:0000256" key="1">
    <source>
        <dbReference type="ARBA" id="ARBA00022741"/>
    </source>
</evidence>